<proteinExistence type="predicted"/>
<feature type="non-terminal residue" evidence="1">
    <location>
        <position position="1"/>
    </location>
</feature>
<name>A0A0K2SVK5_LEPSM</name>
<protein>
    <submittedName>
        <fullName evidence="1">Uncharacterized protein</fullName>
    </submittedName>
</protein>
<organism evidence="1">
    <name type="scientific">Lepeophtheirus salmonis</name>
    <name type="common">Salmon louse</name>
    <name type="synonym">Caligus salmonis</name>
    <dbReference type="NCBI Taxonomy" id="72036"/>
    <lineage>
        <taxon>Eukaryota</taxon>
        <taxon>Metazoa</taxon>
        <taxon>Ecdysozoa</taxon>
        <taxon>Arthropoda</taxon>
        <taxon>Crustacea</taxon>
        <taxon>Multicrustacea</taxon>
        <taxon>Hexanauplia</taxon>
        <taxon>Copepoda</taxon>
        <taxon>Siphonostomatoida</taxon>
        <taxon>Caligidae</taxon>
        <taxon>Lepeophtheirus</taxon>
    </lineage>
</organism>
<dbReference type="AlphaFoldDB" id="A0A0K2SVK5"/>
<dbReference type="EMBL" id="HACA01000398">
    <property type="protein sequence ID" value="CDW17759.1"/>
    <property type="molecule type" value="Transcribed_RNA"/>
</dbReference>
<reference evidence="1" key="1">
    <citation type="submission" date="2014-05" db="EMBL/GenBank/DDBJ databases">
        <authorList>
            <person name="Chronopoulou M."/>
        </authorList>
    </citation>
    <scope>NUCLEOTIDE SEQUENCE</scope>
    <source>
        <tissue evidence="1">Whole organism</tissue>
    </source>
</reference>
<evidence type="ECO:0000313" key="1">
    <source>
        <dbReference type="EMBL" id="CDW17759.1"/>
    </source>
</evidence>
<accession>A0A0K2SVK5</accession>
<sequence length="62" mass="7031">LESQVILYQSQVKSHFSSSQTRRTSCYINDSSLTQVHISGYFLFSTRCISSSKKVNSHQSVN</sequence>